<evidence type="ECO:0000256" key="8">
    <source>
        <dbReference type="ARBA" id="ARBA00045690"/>
    </source>
</evidence>
<proteinExistence type="inferred from homology"/>
<dbReference type="InterPro" id="IPR014756">
    <property type="entry name" value="Ig_E-set"/>
</dbReference>
<dbReference type="AlphaFoldDB" id="A0AAV2NWR6"/>
<evidence type="ECO:0000259" key="12">
    <source>
        <dbReference type="SMART" id="SM00672"/>
    </source>
</evidence>
<keyword evidence="4 11" id="KW-0732">Signal</keyword>
<evidence type="ECO:0000256" key="1">
    <source>
        <dbReference type="ARBA" id="ARBA00004319"/>
    </source>
</evidence>
<comment type="catalytic activity">
    <reaction evidence="9">
        <text>L-seryl-[EGF-like domain protein] + UDP-alpha-D-xylose = 3-O-(beta-D-xylosyl)-L-seryl-[EGF-like domain protein] + UDP + H(+)</text>
        <dbReference type="Rhea" id="RHEA:62016"/>
        <dbReference type="Rhea" id="RHEA-COMP:16010"/>
        <dbReference type="Rhea" id="RHEA-COMP:16011"/>
        <dbReference type="ChEBI" id="CHEBI:15378"/>
        <dbReference type="ChEBI" id="CHEBI:29999"/>
        <dbReference type="ChEBI" id="CHEBI:57632"/>
        <dbReference type="ChEBI" id="CHEBI:58223"/>
        <dbReference type="ChEBI" id="CHEBI:132085"/>
    </reaction>
</comment>
<dbReference type="GO" id="GO:0046527">
    <property type="term" value="F:glucosyltransferase activity"/>
    <property type="evidence" value="ECO:0007669"/>
    <property type="project" value="TreeGrafter"/>
</dbReference>
<evidence type="ECO:0000256" key="3">
    <source>
        <dbReference type="ARBA" id="ARBA00022676"/>
    </source>
</evidence>
<dbReference type="Pfam" id="PF00630">
    <property type="entry name" value="Filamin"/>
    <property type="match status" value="1"/>
</dbReference>
<dbReference type="PANTHER" id="PTHR12203:SF122">
    <property type="entry name" value="GLYCOSYL TRANSFERASE CAP10 DOMAIN-CONTAINING PROTEIN"/>
    <property type="match status" value="1"/>
</dbReference>
<comment type="similarity">
    <text evidence="2">Belongs to the KDELC family.</text>
</comment>
<keyword evidence="3" id="KW-0328">Glycosyltransferase</keyword>
<keyword evidence="5" id="KW-0256">Endoplasmic reticulum</keyword>
<dbReference type="PANTHER" id="PTHR12203">
    <property type="entry name" value="KDEL LYS-ASP-GLU-LEU CONTAINING - RELATED"/>
    <property type="match status" value="1"/>
</dbReference>
<keyword evidence="3" id="KW-0808">Transferase</keyword>
<dbReference type="Pfam" id="PF05686">
    <property type="entry name" value="Glyco_transf_90"/>
    <property type="match status" value="1"/>
</dbReference>
<feature type="signal peptide" evidence="11">
    <location>
        <begin position="1"/>
        <end position="15"/>
    </location>
</feature>
<feature type="domain" description="Glycosyl transferase CAP10" evidence="12">
    <location>
        <begin position="224"/>
        <end position="466"/>
    </location>
</feature>
<comment type="catalytic activity">
    <reaction evidence="10">
        <text>L-seryl-[EGF-like domain protein] + UDP-alpha-D-glucose = 3-O-(beta-D-glucosyl)-L-seryl-[EGF-like domain protein] + UDP + H(+)</text>
        <dbReference type="Rhea" id="RHEA:58116"/>
        <dbReference type="Rhea" id="RHEA-COMP:14610"/>
        <dbReference type="Rhea" id="RHEA-COMP:16010"/>
        <dbReference type="ChEBI" id="CHEBI:15378"/>
        <dbReference type="ChEBI" id="CHEBI:29999"/>
        <dbReference type="ChEBI" id="CHEBI:58223"/>
        <dbReference type="ChEBI" id="CHEBI:58885"/>
        <dbReference type="ChEBI" id="CHEBI:140576"/>
    </reaction>
</comment>
<evidence type="ECO:0000313" key="14">
    <source>
        <dbReference type="Proteomes" id="UP001497644"/>
    </source>
</evidence>
<comment type="function">
    <text evidence="8">Protein O-glucosyltransferase. Catalyzes the reaction that attaches glucose through an O-glycosidic linkage to a conserved serine residue found in the consensus sequence C-X-S-X-[PA]-C in epidermal growth factor-like repeats. Regulates Notch signaling by glucosylating Notch in the ER, glucosylation is required for the correct folding and cleavage of Notch.</text>
</comment>
<dbReference type="SUPFAM" id="SSF81296">
    <property type="entry name" value="E set domains"/>
    <property type="match status" value="1"/>
</dbReference>
<dbReference type="InterPro" id="IPR051091">
    <property type="entry name" value="O-Glucosyltr/Glycosyltrsf_90"/>
</dbReference>
<name>A0AAV2NWR6_9HYME</name>
<feature type="chain" id="PRO_5043886848" description="Glycosyl transferase CAP10 domain-containing protein" evidence="11">
    <location>
        <begin position="16"/>
        <end position="494"/>
    </location>
</feature>
<dbReference type="Proteomes" id="UP001497644">
    <property type="component" value="Chromosome 5"/>
</dbReference>
<dbReference type="SMART" id="SM00672">
    <property type="entry name" value="CAP10"/>
    <property type="match status" value="1"/>
</dbReference>
<gene>
    <name evidence="13" type="ORF">LPLAT_LOCUS10066</name>
</gene>
<keyword evidence="14" id="KW-1185">Reference proteome</keyword>
<dbReference type="InterPro" id="IPR013783">
    <property type="entry name" value="Ig-like_fold"/>
</dbReference>
<evidence type="ECO:0000256" key="10">
    <source>
        <dbReference type="ARBA" id="ARBA00049246"/>
    </source>
</evidence>
<evidence type="ECO:0000313" key="13">
    <source>
        <dbReference type="EMBL" id="CAL1684442.1"/>
    </source>
</evidence>
<sequence length="494" mass="58042">MRLITLLLLLVCARARNHFVDPLKTIVWGPGLRPAEITMRARYFFLQLVDFDGRNLTESPGEDIVIGQIYGHSFNNAPCRIWTQIFDCKDGSFIVRYKVFNTCSNINIKVKIKGKELSLPHSEIKGPVYEEECYCPNPSIINWLHHYQCRQNYTQIYRDLSLFLNIDFGKIRQSIIKRYDRPTSVSICHYVLKSNKIYRQCYGQYVGFKIFMDTILLSLARKVVLPDIEFFVNLGDWPLVPDTDPIYPIFSWCGSDSTKDIVMPTYDITESSLEAMGRVMLDTLSVQGNTGLSWENKTEQLFWRGRDSRRERLDLIDISRKHPELFNVSITNFFFFRDEMDKYGPVQNHVSFFNFFKYKYQLNIDGTVAAYRFPYLLAGDSLVFKQESNYYEFFYKDLTPGLHYVPVKSDLSDLVDKIMWAKEHDEDGLKIVKSARQFARDNLLPRDILCYYTVLFHEWSKRLKSKVEILNNMEEVPQPSHSCQCHFSNFRDEL</sequence>
<comment type="subcellular location">
    <subcellularLocation>
        <location evidence="1">Endoplasmic reticulum lumen</location>
    </subcellularLocation>
</comment>
<dbReference type="Gene3D" id="2.60.40.10">
    <property type="entry name" value="Immunoglobulins"/>
    <property type="match status" value="1"/>
</dbReference>
<evidence type="ECO:0000256" key="2">
    <source>
        <dbReference type="ARBA" id="ARBA00006063"/>
    </source>
</evidence>
<comment type="pathway">
    <text evidence="7">Protein modification.</text>
</comment>
<evidence type="ECO:0000256" key="7">
    <source>
        <dbReference type="ARBA" id="ARBA00043952"/>
    </source>
</evidence>
<dbReference type="InterPro" id="IPR006598">
    <property type="entry name" value="CAP10"/>
</dbReference>
<organism evidence="13 14">
    <name type="scientific">Lasius platythorax</name>
    <dbReference type="NCBI Taxonomy" id="488582"/>
    <lineage>
        <taxon>Eukaryota</taxon>
        <taxon>Metazoa</taxon>
        <taxon>Ecdysozoa</taxon>
        <taxon>Arthropoda</taxon>
        <taxon>Hexapoda</taxon>
        <taxon>Insecta</taxon>
        <taxon>Pterygota</taxon>
        <taxon>Neoptera</taxon>
        <taxon>Endopterygota</taxon>
        <taxon>Hymenoptera</taxon>
        <taxon>Apocrita</taxon>
        <taxon>Aculeata</taxon>
        <taxon>Formicoidea</taxon>
        <taxon>Formicidae</taxon>
        <taxon>Formicinae</taxon>
        <taxon>Lasius</taxon>
        <taxon>Lasius</taxon>
    </lineage>
</organism>
<evidence type="ECO:0000256" key="5">
    <source>
        <dbReference type="ARBA" id="ARBA00022824"/>
    </source>
</evidence>
<dbReference type="InterPro" id="IPR017868">
    <property type="entry name" value="Filamin/ABP280_repeat-like"/>
</dbReference>
<accession>A0AAV2NWR6</accession>
<protein>
    <recommendedName>
        <fullName evidence="12">Glycosyl transferase CAP10 domain-containing protein</fullName>
    </recommendedName>
</protein>
<dbReference type="GO" id="GO:0005788">
    <property type="term" value="C:endoplasmic reticulum lumen"/>
    <property type="evidence" value="ECO:0007669"/>
    <property type="project" value="UniProtKB-SubCell"/>
</dbReference>
<dbReference type="EMBL" id="OZ034828">
    <property type="protein sequence ID" value="CAL1684442.1"/>
    <property type="molecule type" value="Genomic_DNA"/>
</dbReference>
<evidence type="ECO:0000256" key="9">
    <source>
        <dbReference type="ARBA" id="ARBA00047553"/>
    </source>
</evidence>
<reference evidence="13" key="1">
    <citation type="submission" date="2024-04" db="EMBL/GenBank/DDBJ databases">
        <authorList>
            <consortium name="Molecular Ecology Group"/>
        </authorList>
    </citation>
    <scope>NUCLEOTIDE SEQUENCE</scope>
</reference>
<keyword evidence="6" id="KW-0325">Glycoprotein</keyword>
<evidence type="ECO:0000256" key="4">
    <source>
        <dbReference type="ARBA" id="ARBA00022729"/>
    </source>
</evidence>
<evidence type="ECO:0000256" key="11">
    <source>
        <dbReference type="SAM" id="SignalP"/>
    </source>
</evidence>
<evidence type="ECO:0000256" key="6">
    <source>
        <dbReference type="ARBA" id="ARBA00023180"/>
    </source>
</evidence>